<dbReference type="RefSeq" id="WP_345678927.1">
    <property type="nucleotide sequence ID" value="NZ_BAABHS010000026.1"/>
</dbReference>
<sequence>MKDVVGVYEVRFGWTPWLAVCAGVPAALIAGAFSPTVPLGLAVGVWVVCGAVLAVVAVGAGRRAVAFRADAAGVFLGTGPFAHRGSGTLVPWSDVAGLVLWEWEHRGRHRMLGVVTPQGPRDLLMHRSARVRQINRDLAGPLANASIGLTGLRIDMHRLAAALAHVAPHASLNDTTTQPPTVIRPGGPGLV</sequence>
<keyword evidence="2" id="KW-1133">Transmembrane helix</keyword>
<proteinExistence type="predicted"/>
<name>A0ABP9I0C8_9ACTN</name>
<evidence type="ECO:0000256" key="1">
    <source>
        <dbReference type="SAM" id="MobiDB-lite"/>
    </source>
</evidence>
<keyword evidence="2" id="KW-0812">Transmembrane</keyword>
<protein>
    <recommendedName>
        <fullName evidence="5">PH domain-containing protein</fullName>
    </recommendedName>
</protein>
<reference evidence="4" key="1">
    <citation type="journal article" date="2019" name="Int. J. Syst. Evol. Microbiol.">
        <title>The Global Catalogue of Microorganisms (GCM) 10K type strain sequencing project: providing services to taxonomists for standard genome sequencing and annotation.</title>
        <authorList>
            <consortium name="The Broad Institute Genomics Platform"/>
            <consortium name="The Broad Institute Genome Sequencing Center for Infectious Disease"/>
            <person name="Wu L."/>
            <person name="Ma J."/>
        </authorList>
    </citation>
    <scope>NUCLEOTIDE SEQUENCE [LARGE SCALE GENOMIC DNA]</scope>
    <source>
        <strain evidence="4">JCM 17986</strain>
    </source>
</reference>
<organism evidence="3 4">
    <name type="scientific">Yinghuangia aomiensis</name>
    <dbReference type="NCBI Taxonomy" id="676205"/>
    <lineage>
        <taxon>Bacteria</taxon>
        <taxon>Bacillati</taxon>
        <taxon>Actinomycetota</taxon>
        <taxon>Actinomycetes</taxon>
        <taxon>Kitasatosporales</taxon>
        <taxon>Streptomycetaceae</taxon>
        <taxon>Yinghuangia</taxon>
    </lineage>
</organism>
<feature type="transmembrane region" description="Helical" evidence="2">
    <location>
        <begin position="39"/>
        <end position="60"/>
    </location>
</feature>
<feature type="transmembrane region" description="Helical" evidence="2">
    <location>
        <begin position="12"/>
        <end position="33"/>
    </location>
</feature>
<evidence type="ECO:0000313" key="4">
    <source>
        <dbReference type="Proteomes" id="UP001500466"/>
    </source>
</evidence>
<evidence type="ECO:0000256" key="2">
    <source>
        <dbReference type="SAM" id="Phobius"/>
    </source>
</evidence>
<gene>
    <name evidence="3" type="ORF">GCM10023205_60640</name>
</gene>
<comment type="caution">
    <text evidence="3">The sequence shown here is derived from an EMBL/GenBank/DDBJ whole genome shotgun (WGS) entry which is preliminary data.</text>
</comment>
<evidence type="ECO:0000313" key="3">
    <source>
        <dbReference type="EMBL" id="GAA4982907.1"/>
    </source>
</evidence>
<accession>A0ABP9I0C8</accession>
<feature type="region of interest" description="Disordered" evidence="1">
    <location>
        <begin position="171"/>
        <end position="191"/>
    </location>
</feature>
<evidence type="ECO:0008006" key="5">
    <source>
        <dbReference type="Google" id="ProtNLM"/>
    </source>
</evidence>
<dbReference type="Proteomes" id="UP001500466">
    <property type="component" value="Unassembled WGS sequence"/>
</dbReference>
<dbReference type="EMBL" id="BAABHS010000026">
    <property type="protein sequence ID" value="GAA4982907.1"/>
    <property type="molecule type" value="Genomic_DNA"/>
</dbReference>
<keyword evidence="2" id="KW-0472">Membrane</keyword>
<keyword evidence="4" id="KW-1185">Reference proteome</keyword>